<sequence>MTVDEIIKVLRKHYKPDDSLIIAWWDFETLAGH</sequence>
<proteinExistence type="predicted"/>
<accession>A0A383A5Q0</accession>
<feature type="non-terminal residue" evidence="1">
    <location>
        <position position="33"/>
    </location>
</feature>
<protein>
    <submittedName>
        <fullName evidence="1">Uncharacterized protein</fullName>
    </submittedName>
</protein>
<gene>
    <name evidence="1" type="ORF">METZ01_LOCUS455797</name>
</gene>
<name>A0A383A5Q0_9ZZZZ</name>
<dbReference type="AlphaFoldDB" id="A0A383A5Q0"/>
<reference evidence="1" key="1">
    <citation type="submission" date="2018-05" db="EMBL/GenBank/DDBJ databases">
        <authorList>
            <person name="Lanie J.A."/>
            <person name="Ng W.-L."/>
            <person name="Kazmierczak K.M."/>
            <person name="Andrzejewski T.M."/>
            <person name="Davidsen T.M."/>
            <person name="Wayne K.J."/>
            <person name="Tettelin H."/>
            <person name="Glass J.I."/>
            <person name="Rusch D."/>
            <person name="Podicherti R."/>
            <person name="Tsui H.-C.T."/>
            <person name="Winkler M.E."/>
        </authorList>
    </citation>
    <scope>NUCLEOTIDE SEQUENCE</scope>
</reference>
<evidence type="ECO:0000313" key="1">
    <source>
        <dbReference type="EMBL" id="SVE02943.1"/>
    </source>
</evidence>
<dbReference type="EMBL" id="UINC01189310">
    <property type="protein sequence ID" value="SVE02943.1"/>
    <property type="molecule type" value="Genomic_DNA"/>
</dbReference>
<organism evidence="1">
    <name type="scientific">marine metagenome</name>
    <dbReference type="NCBI Taxonomy" id="408172"/>
    <lineage>
        <taxon>unclassified sequences</taxon>
        <taxon>metagenomes</taxon>
        <taxon>ecological metagenomes</taxon>
    </lineage>
</organism>